<accession>A0A161IHF2</accession>
<dbReference type="Proteomes" id="UP000053801">
    <property type="component" value="Chromosome"/>
</dbReference>
<name>A0A161IHF2_ANAPH</name>
<proteinExistence type="predicted"/>
<evidence type="ECO:0000313" key="3">
    <source>
        <dbReference type="Proteomes" id="UP000053801"/>
    </source>
</evidence>
<reference evidence="2 3" key="1">
    <citation type="journal article" date="2013" name="Pathogens">
        <title>An Emerging Tick-Borne Disease of Humans Is Caused by a Subset of Strains with Conserved Genome Structure.</title>
        <authorList>
            <person name="Barbet A.F."/>
            <person name="Al-Khedery B."/>
            <person name="Stuen S."/>
            <person name="Granquist E.G."/>
            <person name="Felsheim R.F."/>
            <person name="Munderloh U.G."/>
        </authorList>
    </citation>
    <scope>NUCLEOTIDE SEQUENCE [LARGE SCALE GENOMIC DNA]</scope>
    <source>
        <strain evidence="2 3">Norway variant2</strain>
    </source>
</reference>
<protein>
    <submittedName>
        <fullName evidence="2">Uncharacterized protein</fullName>
    </submittedName>
</protein>
<dbReference type="AlphaFoldDB" id="A0A161IHF2"/>
<evidence type="ECO:0000313" key="2">
    <source>
        <dbReference type="EMBL" id="ANC34699.1"/>
    </source>
</evidence>
<keyword evidence="1" id="KW-1133">Transmembrane helix</keyword>
<gene>
    <name evidence="2" type="ORF">P029_05400</name>
</gene>
<feature type="transmembrane region" description="Helical" evidence="1">
    <location>
        <begin position="65"/>
        <end position="90"/>
    </location>
</feature>
<keyword evidence="1" id="KW-0812">Transmembrane</keyword>
<evidence type="ECO:0000256" key="1">
    <source>
        <dbReference type="SAM" id="Phobius"/>
    </source>
</evidence>
<feature type="transmembrane region" description="Helical" evidence="1">
    <location>
        <begin position="20"/>
        <end position="45"/>
    </location>
</feature>
<reference evidence="2 3" key="2">
    <citation type="journal article" date="2014" name="Pathogens">
        <title>Comparative Genomics Identifies a Potential Marker of Human-Virulent Anaplasma phagocytophilum.</title>
        <authorList>
            <person name="Al-Khedery B."/>
            <person name="Barbet A.F."/>
        </authorList>
    </citation>
    <scope>NUCLEOTIDE SEQUENCE [LARGE SCALE GENOMIC DNA]</scope>
    <source>
        <strain evidence="2 3">Norway variant2</strain>
    </source>
</reference>
<organism evidence="2 3">
    <name type="scientific">Anaplasma phagocytophilum str. Norway variant2</name>
    <dbReference type="NCBI Taxonomy" id="1392507"/>
    <lineage>
        <taxon>Bacteria</taxon>
        <taxon>Pseudomonadati</taxon>
        <taxon>Pseudomonadota</taxon>
        <taxon>Alphaproteobacteria</taxon>
        <taxon>Rickettsiales</taxon>
        <taxon>Anaplasmataceae</taxon>
        <taxon>Anaplasma</taxon>
        <taxon>phagocytophilum group</taxon>
    </lineage>
</organism>
<sequence>MVVCGGLCIMRMLLMYSSAVMLLMVYRSFITACRIALLACMVGMVCVDEDELRGWNTGSPFVGVSVSMLCCLVMFLFLLLQVVILACLVASVSRYKSFAAVVMWVAFAMHRRVFPSTRESDAHVVLPKGNVSSISNDEEVRNRVVGSIMWLQKVSSMSATEMLPLGSFCPRKQLR</sequence>
<keyword evidence="1" id="KW-0472">Membrane</keyword>
<dbReference type="EMBL" id="CP015376">
    <property type="protein sequence ID" value="ANC34699.1"/>
    <property type="molecule type" value="Genomic_DNA"/>
</dbReference>